<dbReference type="Proteomes" id="UP001271792">
    <property type="component" value="Unassembled WGS sequence"/>
</dbReference>
<keyword evidence="3" id="KW-1185">Reference proteome</keyword>
<dbReference type="InterPro" id="IPR002938">
    <property type="entry name" value="FAD-bd"/>
</dbReference>
<dbReference type="PRINTS" id="PR00420">
    <property type="entry name" value="RNGMNOXGNASE"/>
</dbReference>
<dbReference type="Gene3D" id="3.30.9.10">
    <property type="entry name" value="D-Amino Acid Oxidase, subunit A, domain 2"/>
    <property type="match status" value="1"/>
</dbReference>
<dbReference type="PANTHER" id="PTHR46865">
    <property type="entry name" value="OXIDOREDUCTASE-RELATED"/>
    <property type="match status" value="1"/>
</dbReference>
<comment type="caution">
    <text evidence="2">The sequence shown here is derived from an EMBL/GenBank/DDBJ whole genome shotgun (WGS) entry which is preliminary data.</text>
</comment>
<dbReference type="PANTHER" id="PTHR46865:SF8">
    <property type="entry name" value="POSSIBLE OXIDOREDUCTASE"/>
    <property type="match status" value="1"/>
</dbReference>
<organism evidence="2 3">
    <name type="scientific">Lentzea kristufekii</name>
    <dbReference type="NCBI Taxonomy" id="3095430"/>
    <lineage>
        <taxon>Bacteria</taxon>
        <taxon>Bacillati</taxon>
        <taxon>Actinomycetota</taxon>
        <taxon>Actinomycetes</taxon>
        <taxon>Pseudonocardiales</taxon>
        <taxon>Pseudonocardiaceae</taxon>
        <taxon>Lentzea</taxon>
    </lineage>
</organism>
<reference evidence="2 3" key="1">
    <citation type="submission" date="2023-11" db="EMBL/GenBank/DDBJ databases">
        <title>Lentzea sokolovensis, sp. nov., Lentzea kristufkii, sp. nov., and Lentzea miocenensis, sp. nov., rare actinobacteria from Sokolov Coal Basin, Miocene lacustrine sediment, Czech Republic.</title>
        <authorList>
            <person name="Lara A."/>
            <person name="Kotroba L."/>
            <person name="Nouioui I."/>
            <person name="Neumann-Schaal M."/>
            <person name="Mast Y."/>
            <person name="Chronakova A."/>
        </authorList>
    </citation>
    <scope>NUCLEOTIDE SEQUENCE [LARGE SCALE GENOMIC DNA]</scope>
    <source>
        <strain evidence="2 3">BCCO 10_0798</strain>
    </source>
</reference>
<protein>
    <submittedName>
        <fullName evidence="2">FAD-dependent oxidoreductase</fullName>
    </submittedName>
</protein>
<dbReference type="SUPFAM" id="SSF51905">
    <property type="entry name" value="FAD/NAD(P)-binding domain"/>
    <property type="match status" value="1"/>
</dbReference>
<gene>
    <name evidence="2" type="ORF">SK571_33055</name>
</gene>
<proteinExistence type="predicted"/>
<evidence type="ECO:0000313" key="3">
    <source>
        <dbReference type="Proteomes" id="UP001271792"/>
    </source>
</evidence>
<dbReference type="Gene3D" id="3.50.50.60">
    <property type="entry name" value="FAD/NAD(P)-binding domain"/>
    <property type="match status" value="1"/>
</dbReference>
<dbReference type="InterPro" id="IPR036188">
    <property type="entry name" value="FAD/NAD-bd_sf"/>
</dbReference>
<feature type="domain" description="FAD-binding" evidence="1">
    <location>
        <begin position="10"/>
        <end position="316"/>
    </location>
</feature>
<dbReference type="EMBL" id="JAXAVV010000020">
    <property type="protein sequence ID" value="MDX8054225.1"/>
    <property type="molecule type" value="Genomic_DNA"/>
</dbReference>
<sequence length="391" mass="41982">MPKSNAQQRALIVGAGIAGLTSAWWLERAGWDVSVVEKAPSFRAGGYMIDFFGPGHEVARRMGLLPALEARRAPISSVTSVDSSGRRRAELSTAAYEAVADGVISLLRGDLASVIRGDLRASIRYGTTVSAIDDGRVTFSDGSSGEFGLVVGADGVHSRVRELVFGPSSAFVRYLGHHTAAFSFRDVELSARIGHRYQMLTVPHRMIGCYAVRDGSMAALMLYRSASPELPADPASALRERFGDLGWVAPSLLSVVPEDVYYDEVSQVDMPSWHHGKVVLVGDACGAVSLFAGHGASLAMTGACVLAEELAAGAEGAFERYQSRMKPAVEHTQEFGRRFIGWMAPSSAWRISLRDMAFRLSGLPVVRNLIRGSVTPDVDGVLVSARRTPRG</sequence>
<accession>A0ABU4U1F2</accession>
<dbReference type="RefSeq" id="WP_319988024.1">
    <property type="nucleotide sequence ID" value="NZ_JAXAVV010000020.1"/>
</dbReference>
<evidence type="ECO:0000259" key="1">
    <source>
        <dbReference type="Pfam" id="PF01494"/>
    </source>
</evidence>
<name>A0ABU4U1F2_9PSEU</name>
<dbReference type="Pfam" id="PF01494">
    <property type="entry name" value="FAD_binding_3"/>
    <property type="match status" value="1"/>
</dbReference>
<evidence type="ECO:0000313" key="2">
    <source>
        <dbReference type="EMBL" id="MDX8054225.1"/>
    </source>
</evidence>
<dbReference type="InterPro" id="IPR051704">
    <property type="entry name" value="FAD_aromatic-hydroxylase"/>
</dbReference>